<feature type="coiled-coil region" evidence="3">
    <location>
        <begin position="344"/>
        <end position="392"/>
    </location>
</feature>
<reference evidence="4 5" key="1">
    <citation type="submission" date="2020-08" db="EMBL/GenBank/DDBJ databases">
        <title>Plant Genome Project.</title>
        <authorList>
            <person name="Zhang R.-G."/>
        </authorList>
    </citation>
    <scope>NUCLEOTIDE SEQUENCE [LARGE SCALE GENOMIC DNA]</scope>
    <source>
        <tissue evidence="4">Rhizome</tissue>
    </source>
</reference>
<evidence type="ECO:0000256" key="3">
    <source>
        <dbReference type="SAM" id="Coils"/>
    </source>
</evidence>
<protein>
    <recommendedName>
        <fullName evidence="6">Filament-like plant protein 7</fullName>
    </recommendedName>
</protein>
<name>A0A8J5KQ09_ZINOF</name>
<dbReference type="Pfam" id="PF05911">
    <property type="entry name" value="FPP"/>
    <property type="match status" value="2"/>
</dbReference>
<feature type="coiled-coil region" evidence="3">
    <location>
        <begin position="40"/>
        <end position="67"/>
    </location>
</feature>
<keyword evidence="5" id="KW-1185">Reference proteome</keyword>
<accession>A0A8J5KQ09</accession>
<feature type="coiled-coil region" evidence="3">
    <location>
        <begin position="615"/>
        <end position="656"/>
    </location>
</feature>
<proteinExistence type="inferred from homology"/>
<evidence type="ECO:0000313" key="4">
    <source>
        <dbReference type="EMBL" id="KAG6488316.1"/>
    </source>
</evidence>
<dbReference type="PANTHER" id="PTHR31580:SF22">
    <property type="entry name" value="FILAMENT-LIKE PLANT PROTEIN 7"/>
    <property type="match status" value="1"/>
</dbReference>
<dbReference type="EMBL" id="JACMSC010000015">
    <property type="protein sequence ID" value="KAG6488316.1"/>
    <property type="molecule type" value="Genomic_DNA"/>
</dbReference>
<organism evidence="4 5">
    <name type="scientific">Zingiber officinale</name>
    <name type="common">Ginger</name>
    <name type="synonym">Amomum zingiber</name>
    <dbReference type="NCBI Taxonomy" id="94328"/>
    <lineage>
        <taxon>Eukaryota</taxon>
        <taxon>Viridiplantae</taxon>
        <taxon>Streptophyta</taxon>
        <taxon>Embryophyta</taxon>
        <taxon>Tracheophyta</taxon>
        <taxon>Spermatophyta</taxon>
        <taxon>Magnoliopsida</taxon>
        <taxon>Liliopsida</taxon>
        <taxon>Zingiberales</taxon>
        <taxon>Zingiberaceae</taxon>
        <taxon>Zingiber</taxon>
    </lineage>
</organism>
<dbReference type="PANTHER" id="PTHR31580">
    <property type="entry name" value="FILAMENT-LIKE PLANT PROTEIN 4"/>
    <property type="match status" value="1"/>
</dbReference>
<evidence type="ECO:0000256" key="2">
    <source>
        <dbReference type="ARBA" id="ARBA00023054"/>
    </source>
</evidence>
<dbReference type="InterPro" id="IPR008587">
    <property type="entry name" value="FPP_plant"/>
</dbReference>
<keyword evidence="2 3" id="KW-0175">Coiled coil</keyword>
<dbReference type="Proteomes" id="UP000734854">
    <property type="component" value="Unassembled WGS sequence"/>
</dbReference>
<comment type="caution">
    <text evidence="4">The sequence shown here is derived from an EMBL/GenBank/DDBJ whole genome shotgun (WGS) entry which is preliminary data.</text>
</comment>
<comment type="similarity">
    <text evidence="1">Belongs to the FPP family.</text>
</comment>
<feature type="coiled-coil region" evidence="3">
    <location>
        <begin position="159"/>
        <end position="221"/>
    </location>
</feature>
<dbReference type="AlphaFoldDB" id="A0A8J5KQ09"/>
<evidence type="ECO:0008006" key="6">
    <source>
        <dbReference type="Google" id="ProtNLM"/>
    </source>
</evidence>
<gene>
    <name evidence="4" type="ORF">ZIOFF_057084</name>
</gene>
<feature type="coiled-coil region" evidence="3">
    <location>
        <begin position="685"/>
        <end position="712"/>
    </location>
</feature>
<evidence type="ECO:0000256" key="1">
    <source>
        <dbReference type="ARBA" id="ARBA00005921"/>
    </source>
</evidence>
<sequence>MARVYFRIMDNKAWLWKKKSSLKNIERRHIATGLVMVYNVFVQKERVLDLERSLEELKKKLSSVCVESNSKDDLLAKQAKVSDEAIAGLAFTLNMYYLFLYFYKCTFVDFSGWQKAEAEALSLKQQLDDALLQKRTGEQRVKECLQLLHVAKEDQQFIVNNAALKISREQEKIRSLEQRLVDTNQKLTESVVQNGNMKRIIEAKEHMLEELSESKSNQEAKLDSSDKFIASLRYKLCMLQKEIEIRNEEREFNHRSATAAHRQHLENIKKIAKLETECQRLRIMVRKRLPGPTALAKMRIEVEALETRKKRSSSMNEDFHMKDMILDDCYDLSSKGVVSLVDQLRTTQDENKILKESLTKKNNELQGSQIMFAQTASKLSQVEKQFEELSKREACSELASGSSPVPYDLPLSSISEHDAGDDTVSCNESWASALISELEHFKSGKPTTSEYSLMDGSIEMEKPATVSGDNNSCVTTRSSRAGLDLSEATGREIVPIRELTSKSRIRWSQFENQPCWLHDILRVILEKHHISQKSFSAILEDVRVALCDLNYTSEGTYFDSKSSTRLSPSDFEESVRKLIELVEGIRNGLDVPSGDGEADSVEQNSPANVSLEEMLKTSNAKNETLMVQLQELEANVSDLQLQLAAAKESKGHIEDEIINQKLISEDLGTQLSVVKAELKEAHGKFLSLEVELEEKNNCCEELEATCLDLQLQIESALPKETPKLVLQQEEKRIEADCDIAAASAKLAACQETIINLGKQLKVLASPRDAPLFDKVISSPATVKSKRRLQLIDHMRAAEDQTEPESPNTKEIICTEVPKAATAYGSVSSMMDLSPEKSEKGVLTVAPKKQKGRGGFLRKLLLQRRKSKV</sequence>
<evidence type="ECO:0000313" key="5">
    <source>
        <dbReference type="Proteomes" id="UP000734854"/>
    </source>
</evidence>